<dbReference type="InterPro" id="IPR000594">
    <property type="entry name" value="ThiF_NAD_FAD-bd"/>
</dbReference>
<name>A0A917FZY1_9NOCA</name>
<dbReference type="InterPro" id="IPR035985">
    <property type="entry name" value="Ubiquitin-activating_enz"/>
</dbReference>
<dbReference type="RefSeq" id="WP_188545848.1">
    <property type="nucleotide sequence ID" value="NZ_BMCU01000003.1"/>
</dbReference>
<comment type="caution">
    <text evidence="2">The sequence shown here is derived from an EMBL/GenBank/DDBJ whole genome shotgun (WGS) entry which is preliminary data.</text>
</comment>
<dbReference type="GO" id="GO:0061504">
    <property type="term" value="P:cyclic threonylcarbamoyladenosine biosynthetic process"/>
    <property type="evidence" value="ECO:0007669"/>
    <property type="project" value="TreeGrafter"/>
</dbReference>
<accession>A0A917FZY1</accession>
<protein>
    <recommendedName>
        <fullName evidence="1">THIF-type NAD/FAD binding fold domain-containing protein</fullName>
    </recommendedName>
</protein>
<dbReference type="AlphaFoldDB" id="A0A917FZY1"/>
<gene>
    <name evidence="2" type="ORF">GCM10007304_32310</name>
</gene>
<dbReference type="EMBL" id="BMCU01000003">
    <property type="protein sequence ID" value="GGG15788.1"/>
    <property type="molecule type" value="Genomic_DNA"/>
</dbReference>
<dbReference type="CDD" id="cd01483">
    <property type="entry name" value="E1_enzyme_family"/>
    <property type="match status" value="1"/>
</dbReference>
<dbReference type="GO" id="GO:0061503">
    <property type="term" value="F:tRNA threonylcarbamoyladenosine dehydratase"/>
    <property type="evidence" value="ECO:0007669"/>
    <property type="project" value="TreeGrafter"/>
</dbReference>
<evidence type="ECO:0000313" key="2">
    <source>
        <dbReference type="EMBL" id="GGG15788.1"/>
    </source>
</evidence>
<reference evidence="2" key="1">
    <citation type="journal article" date="2014" name="Int. J. Syst. Evol. Microbiol.">
        <title>Complete genome sequence of Corynebacterium casei LMG S-19264T (=DSM 44701T), isolated from a smear-ripened cheese.</title>
        <authorList>
            <consortium name="US DOE Joint Genome Institute (JGI-PGF)"/>
            <person name="Walter F."/>
            <person name="Albersmeier A."/>
            <person name="Kalinowski J."/>
            <person name="Ruckert C."/>
        </authorList>
    </citation>
    <scope>NUCLEOTIDE SEQUENCE</scope>
    <source>
        <strain evidence="2">CCM 7905</strain>
    </source>
</reference>
<dbReference type="Proteomes" id="UP000654257">
    <property type="component" value="Unassembled WGS sequence"/>
</dbReference>
<dbReference type="GO" id="GO:0008641">
    <property type="term" value="F:ubiquitin-like modifier activating enzyme activity"/>
    <property type="evidence" value="ECO:0007669"/>
    <property type="project" value="InterPro"/>
</dbReference>
<keyword evidence="3" id="KW-1185">Reference proteome</keyword>
<evidence type="ECO:0000259" key="1">
    <source>
        <dbReference type="Pfam" id="PF00899"/>
    </source>
</evidence>
<dbReference type="PANTHER" id="PTHR43267">
    <property type="entry name" value="TRNA THREONYLCARBAMOYLADENOSINE DEHYDRATASE"/>
    <property type="match status" value="1"/>
</dbReference>
<dbReference type="SUPFAM" id="SSF69572">
    <property type="entry name" value="Activating enzymes of the ubiquitin-like proteins"/>
    <property type="match status" value="1"/>
</dbReference>
<dbReference type="Gene3D" id="3.40.50.720">
    <property type="entry name" value="NAD(P)-binding Rossmann-like Domain"/>
    <property type="match status" value="1"/>
</dbReference>
<dbReference type="Pfam" id="PF00899">
    <property type="entry name" value="ThiF"/>
    <property type="match status" value="1"/>
</dbReference>
<reference evidence="2" key="2">
    <citation type="submission" date="2020-09" db="EMBL/GenBank/DDBJ databases">
        <authorList>
            <person name="Sun Q."/>
            <person name="Sedlacek I."/>
        </authorList>
    </citation>
    <scope>NUCLEOTIDE SEQUENCE</scope>
    <source>
        <strain evidence="2">CCM 7905</strain>
    </source>
</reference>
<dbReference type="PANTHER" id="PTHR43267:SF3">
    <property type="entry name" value="THIF PROTEIN"/>
    <property type="match status" value="1"/>
</dbReference>
<organism evidence="2 3">
    <name type="scientific">Rhodococcoides trifolii</name>
    <dbReference type="NCBI Taxonomy" id="908250"/>
    <lineage>
        <taxon>Bacteria</taxon>
        <taxon>Bacillati</taxon>
        <taxon>Actinomycetota</taxon>
        <taxon>Actinomycetes</taxon>
        <taxon>Mycobacteriales</taxon>
        <taxon>Nocardiaceae</taxon>
        <taxon>Rhodococcoides</taxon>
    </lineage>
</organism>
<dbReference type="InterPro" id="IPR045886">
    <property type="entry name" value="ThiF/MoeB/HesA"/>
</dbReference>
<feature type="domain" description="THIF-type NAD/FAD binding fold" evidence="1">
    <location>
        <begin position="82"/>
        <end position="241"/>
    </location>
</feature>
<evidence type="ECO:0000313" key="3">
    <source>
        <dbReference type="Proteomes" id="UP000654257"/>
    </source>
</evidence>
<dbReference type="NCBIfam" id="NF005901">
    <property type="entry name" value="PRK07877.1"/>
    <property type="match status" value="1"/>
</dbReference>
<proteinExistence type="predicted"/>
<sequence length="346" mass="37585">MPEHRILDRFITVDSAEIERLTSDQKTVVLDTTNEQTRSLDALLPPLDDDARAEATRWVHYPWRHALVHLLGPTSFRRLRLDRNRNKITAAEQDSVARLSVGVVGLSVGHAVAHTLALEGLCGELRLADFDDLDLSNLNRVPATVFDLGVNKAVLAARRIAEIDPYLTVHTFTDGITPGTVDDFLAGLDVVVEECDSMDAKVMIRDHARRRGIPVVMETSDGGVLDVERFDLDPERPLFHGLLGDIDHASLTSMTAAQKASMAAQILDPTKVTARMLASVPEIGTTLSSWPQLGSDVALGGASVAAVIRAFALGTPPPSGRVRIDLDALIAGSRDPHPRVASRDER</sequence>